<dbReference type="SUPFAM" id="SSF53955">
    <property type="entry name" value="Lysozyme-like"/>
    <property type="match status" value="1"/>
</dbReference>
<reference evidence="3 4" key="1">
    <citation type="submission" date="2006-03" db="EMBL/GenBank/DDBJ databases">
        <authorList>
            <person name="Pinhassi J."/>
            <person name="Pedros-Alio C."/>
            <person name="Ferriera S."/>
            <person name="Johnson J."/>
            <person name="Kravitz S."/>
            <person name="Halpern A."/>
            <person name="Remington K."/>
            <person name="Beeson K."/>
            <person name="Tran B."/>
            <person name="Rogers Y.-H."/>
            <person name="Friedman R."/>
            <person name="Venter J.C."/>
        </authorList>
    </citation>
    <scope>NUCLEOTIDE SEQUENCE [LARGE SCALE GENOMIC DNA]</scope>
    <source>
        <strain evidence="3 4">RED65</strain>
    </source>
</reference>
<dbReference type="Gene3D" id="1.10.530.10">
    <property type="match status" value="1"/>
</dbReference>
<evidence type="ECO:0000259" key="2">
    <source>
        <dbReference type="Pfam" id="PF01464"/>
    </source>
</evidence>
<feature type="chain" id="PRO_5004194598" evidence="1">
    <location>
        <begin position="21"/>
        <end position="144"/>
    </location>
</feature>
<proteinExistence type="predicted"/>
<sequence>MHKSLFLSLFFCLFSLEAQSFDACFDDAGRRFEIDPNLLRAIAHVESSMNPTAINDRGSERDIGLMQINSWWLPHLKRFGIAEKDLFHACTNIEVGSWILSENIKRHGARWDSVGVYNVGTGRGLESLKRDYVNRVYEFYSRLQ</sequence>
<evidence type="ECO:0000313" key="4">
    <source>
        <dbReference type="Proteomes" id="UP000004263"/>
    </source>
</evidence>
<feature type="signal peptide" evidence="1">
    <location>
        <begin position="1"/>
        <end position="20"/>
    </location>
</feature>
<dbReference type="InterPro" id="IPR023346">
    <property type="entry name" value="Lysozyme-like_dom_sf"/>
</dbReference>
<keyword evidence="4" id="KW-1185">Reference proteome</keyword>
<dbReference type="Proteomes" id="UP000004263">
    <property type="component" value="Unassembled WGS sequence"/>
</dbReference>
<dbReference type="OrthoDB" id="5945995at2"/>
<dbReference type="STRING" id="207949.RED65_01878"/>
<dbReference type="HOGENOM" id="CLU_094905_3_1_6"/>
<dbReference type="AlphaFoldDB" id="Q1MXI6"/>
<organism evidence="3 4">
    <name type="scientific">Bermanella marisrubri</name>
    <dbReference type="NCBI Taxonomy" id="207949"/>
    <lineage>
        <taxon>Bacteria</taxon>
        <taxon>Pseudomonadati</taxon>
        <taxon>Pseudomonadota</taxon>
        <taxon>Gammaproteobacteria</taxon>
        <taxon>Oceanospirillales</taxon>
        <taxon>Oceanospirillaceae</taxon>
        <taxon>Bermanella</taxon>
    </lineage>
</organism>
<dbReference type="InterPro" id="IPR008258">
    <property type="entry name" value="Transglycosylase_SLT_dom_1"/>
</dbReference>
<dbReference type="EMBL" id="AAQH01000041">
    <property type="protein sequence ID" value="EAT10686.1"/>
    <property type="molecule type" value="Genomic_DNA"/>
</dbReference>
<gene>
    <name evidence="3" type="ORF">RED65_01878</name>
</gene>
<accession>Q1MXI6</accession>
<feature type="domain" description="Transglycosylase SLT" evidence="2">
    <location>
        <begin position="24"/>
        <end position="132"/>
    </location>
</feature>
<comment type="caution">
    <text evidence="3">The sequence shown here is derived from an EMBL/GenBank/DDBJ whole genome shotgun (WGS) entry which is preliminary data.</text>
</comment>
<keyword evidence="1" id="KW-0732">Signal</keyword>
<name>Q1MXI6_9GAMM</name>
<dbReference type="Pfam" id="PF01464">
    <property type="entry name" value="SLT"/>
    <property type="match status" value="1"/>
</dbReference>
<protein>
    <submittedName>
        <fullName evidence="3">Putative PilT protein</fullName>
    </submittedName>
</protein>
<dbReference type="RefSeq" id="WP_007019389.1">
    <property type="nucleotide sequence ID" value="NZ_CH724124.1"/>
</dbReference>
<dbReference type="CDD" id="cd13400">
    <property type="entry name" value="LT_IagB-like"/>
    <property type="match status" value="1"/>
</dbReference>
<evidence type="ECO:0000313" key="3">
    <source>
        <dbReference type="EMBL" id="EAT10686.1"/>
    </source>
</evidence>
<evidence type="ECO:0000256" key="1">
    <source>
        <dbReference type="SAM" id="SignalP"/>
    </source>
</evidence>